<reference evidence="2 3" key="1">
    <citation type="submission" date="2019-05" db="EMBL/GenBank/DDBJ databases">
        <title>Emergence of the Ug99 lineage of the wheat stem rust pathogen through somatic hybridization.</title>
        <authorList>
            <person name="Li F."/>
            <person name="Upadhyaya N.M."/>
            <person name="Sperschneider J."/>
            <person name="Matny O."/>
            <person name="Nguyen-Phuc H."/>
            <person name="Mago R."/>
            <person name="Raley C."/>
            <person name="Miller M.E."/>
            <person name="Silverstein K.A.T."/>
            <person name="Henningsen E."/>
            <person name="Hirsch C.D."/>
            <person name="Visser B."/>
            <person name="Pretorius Z.A."/>
            <person name="Steffenson B.J."/>
            <person name="Schwessinger B."/>
            <person name="Dodds P.N."/>
            <person name="Figueroa M."/>
        </authorList>
    </citation>
    <scope>NUCLEOTIDE SEQUENCE [LARGE SCALE GENOMIC DNA]</scope>
    <source>
        <strain evidence="2">21-0</strain>
    </source>
</reference>
<dbReference type="OrthoDB" id="2507887at2759"/>
<dbReference type="Proteomes" id="UP000324748">
    <property type="component" value="Unassembled WGS sequence"/>
</dbReference>
<keyword evidence="3" id="KW-1185">Reference proteome</keyword>
<feature type="chain" id="PRO_5022922990" description="Secreted protein" evidence="1">
    <location>
        <begin position="19"/>
        <end position="100"/>
    </location>
</feature>
<comment type="caution">
    <text evidence="2">The sequence shown here is derived from an EMBL/GenBank/DDBJ whole genome shotgun (WGS) entry which is preliminary data.</text>
</comment>
<evidence type="ECO:0000256" key="1">
    <source>
        <dbReference type="SAM" id="SignalP"/>
    </source>
</evidence>
<gene>
    <name evidence="2" type="ORF">PGT21_020156</name>
</gene>
<dbReference type="AlphaFoldDB" id="A0A5B0QV46"/>
<keyword evidence="1" id="KW-0732">Signal</keyword>
<accession>A0A5B0QV46</accession>
<name>A0A5B0QV46_PUCGR</name>
<proteinExistence type="predicted"/>
<dbReference type="EMBL" id="VSWC01000003">
    <property type="protein sequence ID" value="KAA1116604.1"/>
    <property type="molecule type" value="Genomic_DNA"/>
</dbReference>
<evidence type="ECO:0008006" key="4">
    <source>
        <dbReference type="Google" id="ProtNLM"/>
    </source>
</evidence>
<organism evidence="2 3">
    <name type="scientific">Puccinia graminis f. sp. tritici</name>
    <dbReference type="NCBI Taxonomy" id="56615"/>
    <lineage>
        <taxon>Eukaryota</taxon>
        <taxon>Fungi</taxon>
        <taxon>Dikarya</taxon>
        <taxon>Basidiomycota</taxon>
        <taxon>Pucciniomycotina</taxon>
        <taxon>Pucciniomycetes</taxon>
        <taxon>Pucciniales</taxon>
        <taxon>Pucciniaceae</taxon>
        <taxon>Puccinia</taxon>
    </lineage>
</organism>
<evidence type="ECO:0000313" key="3">
    <source>
        <dbReference type="Proteomes" id="UP000324748"/>
    </source>
</evidence>
<sequence>MLLWMTMYTLALPGLLRAQGLQLPPADSPACIHLQREPVETTLPCPILYNCHDGHRHVCQIELNASGQRCTGCGDVDDEEYLETCRLGATTHPTVPCPGH</sequence>
<feature type="signal peptide" evidence="1">
    <location>
        <begin position="1"/>
        <end position="18"/>
    </location>
</feature>
<evidence type="ECO:0000313" key="2">
    <source>
        <dbReference type="EMBL" id="KAA1116604.1"/>
    </source>
</evidence>
<protein>
    <recommendedName>
        <fullName evidence="4">Secreted protein</fullName>
    </recommendedName>
</protein>